<dbReference type="Gene3D" id="3.30.750.24">
    <property type="entry name" value="STAS domain"/>
    <property type="match status" value="1"/>
</dbReference>
<dbReference type="InterPro" id="IPR052746">
    <property type="entry name" value="MlaB_ABC_Transporter"/>
</dbReference>
<dbReference type="Proteomes" id="UP000518288">
    <property type="component" value="Unassembled WGS sequence"/>
</dbReference>
<evidence type="ECO:0000313" key="2">
    <source>
        <dbReference type="EMBL" id="NYG31322.1"/>
    </source>
</evidence>
<dbReference type="InterPro" id="IPR058548">
    <property type="entry name" value="MlaB-like_STAS"/>
</dbReference>
<dbReference type="PANTHER" id="PTHR35849:SF2">
    <property type="entry name" value="BLR2341 PROTEIN"/>
    <property type="match status" value="1"/>
</dbReference>
<keyword evidence="3" id="KW-1185">Reference proteome</keyword>
<dbReference type="RefSeq" id="WP_179632325.1">
    <property type="nucleotide sequence ID" value="NZ_CAXYYM010000031.1"/>
</dbReference>
<reference evidence="2 3" key="1">
    <citation type="submission" date="2020-07" db="EMBL/GenBank/DDBJ databases">
        <title>Genomic Encyclopedia of Archaeal and Bacterial Type Strains, Phase II (KMG-II): from individual species to whole genera.</title>
        <authorList>
            <person name="Goeker M."/>
        </authorList>
    </citation>
    <scope>NUCLEOTIDE SEQUENCE [LARGE SCALE GENOMIC DNA]</scope>
    <source>
        <strain evidence="2 3">DSM 21226</strain>
    </source>
</reference>
<name>A0A7Y9QY17_9BURK</name>
<comment type="caution">
    <text evidence="2">The sequence shown here is derived from an EMBL/GenBank/DDBJ whole genome shotgun (WGS) entry which is preliminary data.</text>
</comment>
<gene>
    <name evidence="2" type="ORF">BDD16_000308</name>
</gene>
<evidence type="ECO:0000259" key="1">
    <source>
        <dbReference type="Pfam" id="PF13466"/>
    </source>
</evidence>
<sequence length="101" mass="10880">MEPSFSLPAELTVYTVGELFPQCQVWMHADARPGLPVQARDVTEVDAAGVQLLLSWSRTLVAGQRRLHLVEPSDVLVAACAALGADGLVRPHHPAIEKGFP</sequence>
<feature type="domain" description="MlaB-like STAS" evidence="1">
    <location>
        <begin position="6"/>
        <end position="86"/>
    </location>
</feature>
<dbReference type="InterPro" id="IPR036513">
    <property type="entry name" value="STAS_dom_sf"/>
</dbReference>
<dbReference type="SUPFAM" id="SSF52091">
    <property type="entry name" value="SpoIIaa-like"/>
    <property type="match status" value="1"/>
</dbReference>
<dbReference type="Pfam" id="PF13466">
    <property type="entry name" value="STAS_2"/>
    <property type="match status" value="1"/>
</dbReference>
<protein>
    <submittedName>
        <fullName evidence="2">ABC-type transporter Mla MlaB component</fullName>
    </submittedName>
</protein>
<dbReference type="AlphaFoldDB" id="A0A7Y9QY17"/>
<organism evidence="2 3">
    <name type="scientific">Sphaerotilus montanus</name>
    <dbReference type="NCBI Taxonomy" id="522889"/>
    <lineage>
        <taxon>Bacteria</taxon>
        <taxon>Pseudomonadati</taxon>
        <taxon>Pseudomonadota</taxon>
        <taxon>Betaproteobacteria</taxon>
        <taxon>Burkholderiales</taxon>
        <taxon>Sphaerotilaceae</taxon>
        <taxon>Sphaerotilus</taxon>
    </lineage>
</organism>
<proteinExistence type="predicted"/>
<dbReference type="PANTHER" id="PTHR35849">
    <property type="entry name" value="BLR2341 PROTEIN"/>
    <property type="match status" value="1"/>
</dbReference>
<evidence type="ECO:0000313" key="3">
    <source>
        <dbReference type="Proteomes" id="UP000518288"/>
    </source>
</evidence>
<dbReference type="EMBL" id="JACCFH010000001">
    <property type="protein sequence ID" value="NYG31322.1"/>
    <property type="molecule type" value="Genomic_DNA"/>
</dbReference>
<accession>A0A7Y9QY17</accession>